<keyword evidence="9" id="KW-1185">Reference proteome</keyword>
<evidence type="ECO:0000313" key="8">
    <source>
        <dbReference type="EMBL" id="SDX00631.1"/>
    </source>
</evidence>
<dbReference type="NCBIfam" id="NF047847">
    <property type="entry name" value="SS_mature_LptM"/>
    <property type="match status" value="1"/>
</dbReference>
<feature type="compositionally biased region" description="Acidic residues" evidence="7">
    <location>
        <begin position="43"/>
        <end position="56"/>
    </location>
</feature>
<dbReference type="STRING" id="574349.SAMN05443545_103380"/>
<dbReference type="Pfam" id="PF13627">
    <property type="entry name" value="LptM_cons"/>
    <property type="match status" value="1"/>
</dbReference>
<keyword evidence="4" id="KW-0564">Palmitate</keyword>
<evidence type="ECO:0000256" key="1">
    <source>
        <dbReference type="ARBA" id="ARBA00004459"/>
    </source>
</evidence>
<keyword evidence="6 8" id="KW-0449">Lipoprotein</keyword>
<dbReference type="GO" id="GO:0009279">
    <property type="term" value="C:cell outer membrane"/>
    <property type="evidence" value="ECO:0007669"/>
    <property type="project" value="UniProtKB-SubCell"/>
</dbReference>
<dbReference type="Proteomes" id="UP000198500">
    <property type="component" value="Unassembled WGS sequence"/>
</dbReference>
<feature type="region of interest" description="Disordered" evidence="7">
    <location>
        <begin position="25"/>
        <end position="56"/>
    </location>
</feature>
<evidence type="ECO:0000256" key="5">
    <source>
        <dbReference type="ARBA" id="ARBA00023237"/>
    </source>
</evidence>
<gene>
    <name evidence="8" type="ORF">SAMN05443545_103380</name>
</gene>
<evidence type="ECO:0000313" key="9">
    <source>
        <dbReference type="Proteomes" id="UP000198500"/>
    </source>
</evidence>
<proteinExistence type="predicted"/>
<reference evidence="8 9" key="1">
    <citation type="submission" date="2016-10" db="EMBL/GenBank/DDBJ databases">
        <authorList>
            <person name="de Groot N.N."/>
        </authorList>
    </citation>
    <scope>NUCLEOTIDE SEQUENCE [LARGE SCALE GENOMIC DNA]</scope>
    <source>
        <strain evidence="8 9">DSM 19219</strain>
    </source>
</reference>
<evidence type="ECO:0000256" key="7">
    <source>
        <dbReference type="SAM" id="MobiDB-lite"/>
    </source>
</evidence>
<comment type="subcellular location">
    <subcellularLocation>
        <location evidence="1">Cell outer membrane</location>
        <topology evidence="1">Lipid-anchor</topology>
    </subcellularLocation>
</comment>
<protein>
    <submittedName>
        <fullName evidence="8">Predicted small lipoprotein YifL</fullName>
    </submittedName>
</protein>
<evidence type="ECO:0000256" key="4">
    <source>
        <dbReference type="ARBA" id="ARBA00023139"/>
    </source>
</evidence>
<evidence type="ECO:0000256" key="2">
    <source>
        <dbReference type="ARBA" id="ARBA00022729"/>
    </source>
</evidence>
<dbReference type="RefSeq" id="WP_092568946.1">
    <property type="nucleotide sequence ID" value="NZ_BMXH01000009.1"/>
</dbReference>
<evidence type="ECO:0000256" key="3">
    <source>
        <dbReference type="ARBA" id="ARBA00023136"/>
    </source>
</evidence>
<sequence length="56" mass="6012">MRQLGIVALLVMLLVIAGCGQKGPLYLPDDDEAAERYDPQGTSDDDTDETDEADGN</sequence>
<organism evidence="8 9">
    <name type="scientific">Aidingimonas halophila</name>
    <dbReference type="NCBI Taxonomy" id="574349"/>
    <lineage>
        <taxon>Bacteria</taxon>
        <taxon>Pseudomonadati</taxon>
        <taxon>Pseudomonadota</taxon>
        <taxon>Gammaproteobacteria</taxon>
        <taxon>Oceanospirillales</taxon>
        <taxon>Halomonadaceae</taxon>
        <taxon>Aidingimonas</taxon>
    </lineage>
</organism>
<keyword evidence="2" id="KW-0732">Signal</keyword>
<dbReference type="InterPro" id="IPR032831">
    <property type="entry name" value="LptM_cons"/>
</dbReference>
<keyword evidence="5" id="KW-0998">Cell outer membrane</keyword>
<accession>A0A1H2Y6E6</accession>
<dbReference type="EMBL" id="FNNI01000003">
    <property type="protein sequence ID" value="SDX00631.1"/>
    <property type="molecule type" value="Genomic_DNA"/>
</dbReference>
<dbReference type="PROSITE" id="PS51257">
    <property type="entry name" value="PROKAR_LIPOPROTEIN"/>
    <property type="match status" value="1"/>
</dbReference>
<name>A0A1H2Y6E6_9GAMM</name>
<evidence type="ECO:0000256" key="6">
    <source>
        <dbReference type="ARBA" id="ARBA00023288"/>
    </source>
</evidence>
<keyword evidence="3" id="KW-0472">Membrane</keyword>
<dbReference type="AlphaFoldDB" id="A0A1H2Y6E6"/>